<dbReference type="InterPro" id="IPR011990">
    <property type="entry name" value="TPR-like_helical_dom_sf"/>
</dbReference>
<sequence length="212" mass="23748">MTDPYKVLGVSPNASDDEIKAAYRQLAKKYHPDNYANNPLADLAEEKMREINEAYDMIQSMRVSRGNGGGNSSSAGYNSYNSSYNAGEFGDIRRLINLNKIIEADELLEGIPQSGRNAEWHYLKGVIHYKRGWLEEAMKHFQTANRMDPNNMEYTAALNQMMWQRQNARPAGGYRTYTYGGNPGCSSCDLCTSLICADCCCECMGGDLIRCC</sequence>
<dbReference type="InterPro" id="IPR001623">
    <property type="entry name" value="DnaJ_domain"/>
</dbReference>
<dbReference type="InterPro" id="IPR019734">
    <property type="entry name" value="TPR_rpt"/>
</dbReference>
<keyword evidence="10" id="KW-1185">Reference proteome</keyword>
<dbReference type="PROSITE" id="PS50005">
    <property type="entry name" value="TPR"/>
    <property type="match status" value="1"/>
</dbReference>
<organism evidence="9 10">
    <name type="scientific">Hydrogenoanaerobacterium saccharovorans</name>
    <dbReference type="NCBI Taxonomy" id="474960"/>
    <lineage>
        <taxon>Bacteria</taxon>
        <taxon>Bacillati</taxon>
        <taxon>Bacillota</taxon>
        <taxon>Clostridia</taxon>
        <taxon>Eubacteriales</taxon>
        <taxon>Oscillospiraceae</taxon>
        <taxon>Hydrogenoanaerobacterium</taxon>
    </lineage>
</organism>
<comment type="subcellular location">
    <subcellularLocation>
        <location evidence="1">Endoplasmic reticulum</location>
    </subcellularLocation>
</comment>
<keyword evidence="5 7" id="KW-0802">TPR repeat</keyword>
<reference evidence="9 10" key="1">
    <citation type="journal article" date="2021" name="Sci. Rep.">
        <title>The distribution of antibiotic resistance genes in chicken gut microbiota commensals.</title>
        <authorList>
            <person name="Juricova H."/>
            <person name="Matiasovicova J."/>
            <person name="Kubasova T."/>
            <person name="Cejkova D."/>
            <person name="Rychlik I."/>
        </authorList>
    </citation>
    <scope>NUCLEOTIDE SEQUENCE [LARGE SCALE GENOMIC DNA]</scope>
    <source>
        <strain evidence="9 10">An564</strain>
    </source>
</reference>
<evidence type="ECO:0000256" key="3">
    <source>
        <dbReference type="ARBA" id="ARBA00022729"/>
    </source>
</evidence>
<evidence type="ECO:0000313" key="9">
    <source>
        <dbReference type="EMBL" id="MBM6924026.1"/>
    </source>
</evidence>
<dbReference type="Pfam" id="PF07719">
    <property type="entry name" value="TPR_2"/>
    <property type="match status" value="1"/>
</dbReference>
<keyword evidence="6" id="KW-0256">Endoplasmic reticulum</keyword>
<dbReference type="PANTHER" id="PTHR44140">
    <property type="entry name" value="LD25575P"/>
    <property type="match status" value="1"/>
</dbReference>
<protein>
    <submittedName>
        <fullName evidence="9">DnaJ domain-containing protein</fullName>
    </submittedName>
</protein>
<gene>
    <name evidence="9" type="ORF">H9X81_10065</name>
</gene>
<keyword evidence="3" id="KW-0732">Signal</keyword>
<evidence type="ECO:0000256" key="4">
    <source>
        <dbReference type="ARBA" id="ARBA00022737"/>
    </source>
</evidence>
<proteinExistence type="predicted"/>
<dbReference type="InterPro" id="IPR013105">
    <property type="entry name" value="TPR_2"/>
</dbReference>
<accession>A0ABS2GQY8</accession>
<evidence type="ECO:0000256" key="7">
    <source>
        <dbReference type="PROSITE-ProRule" id="PRU00339"/>
    </source>
</evidence>
<keyword evidence="2" id="KW-0235">DNA replication</keyword>
<dbReference type="InterPro" id="IPR051727">
    <property type="entry name" value="DnaJ_C3_Co-chaperones"/>
</dbReference>
<evidence type="ECO:0000256" key="5">
    <source>
        <dbReference type="ARBA" id="ARBA00022803"/>
    </source>
</evidence>
<dbReference type="EMBL" id="JACSNR010000010">
    <property type="protein sequence ID" value="MBM6924026.1"/>
    <property type="molecule type" value="Genomic_DNA"/>
</dbReference>
<feature type="repeat" description="TPR" evidence="7">
    <location>
        <begin position="118"/>
        <end position="151"/>
    </location>
</feature>
<dbReference type="PROSITE" id="PS50076">
    <property type="entry name" value="DNAJ_2"/>
    <property type="match status" value="1"/>
</dbReference>
<name>A0ABS2GQY8_9FIRM</name>
<dbReference type="SUPFAM" id="SSF48452">
    <property type="entry name" value="TPR-like"/>
    <property type="match status" value="1"/>
</dbReference>
<feature type="domain" description="J" evidence="8">
    <location>
        <begin position="3"/>
        <end position="81"/>
    </location>
</feature>
<dbReference type="PRINTS" id="PR00625">
    <property type="entry name" value="JDOMAIN"/>
</dbReference>
<evidence type="ECO:0000313" key="10">
    <source>
        <dbReference type="Proteomes" id="UP000724149"/>
    </source>
</evidence>
<evidence type="ECO:0000259" key="8">
    <source>
        <dbReference type="PROSITE" id="PS50076"/>
    </source>
</evidence>
<dbReference type="SMART" id="SM00271">
    <property type="entry name" value="DnaJ"/>
    <property type="match status" value="1"/>
</dbReference>
<evidence type="ECO:0000256" key="1">
    <source>
        <dbReference type="ARBA" id="ARBA00004240"/>
    </source>
</evidence>
<dbReference type="RefSeq" id="WP_204721665.1">
    <property type="nucleotide sequence ID" value="NZ_JACSNR010000010.1"/>
</dbReference>
<comment type="caution">
    <text evidence="9">The sequence shown here is derived from an EMBL/GenBank/DDBJ whole genome shotgun (WGS) entry which is preliminary data.</text>
</comment>
<dbReference type="InterPro" id="IPR036869">
    <property type="entry name" value="J_dom_sf"/>
</dbReference>
<evidence type="ECO:0000256" key="2">
    <source>
        <dbReference type="ARBA" id="ARBA00022705"/>
    </source>
</evidence>
<dbReference type="CDD" id="cd06257">
    <property type="entry name" value="DnaJ"/>
    <property type="match status" value="1"/>
</dbReference>
<dbReference type="SUPFAM" id="SSF46565">
    <property type="entry name" value="Chaperone J-domain"/>
    <property type="match status" value="1"/>
</dbReference>
<keyword evidence="4" id="KW-0677">Repeat</keyword>
<dbReference type="Pfam" id="PF00226">
    <property type="entry name" value="DnaJ"/>
    <property type="match status" value="1"/>
</dbReference>
<dbReference type="Gene3D" id="1.25.40.10">
    <property type="entry name" value="Tetratricopeptide repeat domain"/>
    <property type="match status" value="1"/>
</dbReference>
<dbReference type="Gene3D" id="1.10.287.110">
    <property type="entry name" value="DnaJ domain"/>
    <property type="match status" value="1"/>
</dbReference>
<dbReference type="PANTHER" id="PTHR44140:SF2">
    <property type="entry name" value="LD25575P"/>
    <property type="match status" value="1"/>
</dbReference>
<dbReference type="Proteomes" id="UP000724149">
    <property type="component" value="Unassembled WGS sequence"/>
</dbReference>
<evidence type="ECO:0000256" key="6">
    <source>
        <dbReference type="ARBA" id="ARBA00022824"/>
    </source>
</evidence>